<evidence type="ECO:0000256" key="2">
    <source>
        <dbReference type="SAM" id="Phobius"/>
    </source>
</evidence>
<organism evidence="4 5">
    <name type="scientific">Cryptosporangium minutisporangium</name>
    <dbReference type="NCBI Taxonomy" id="113569"/>
    <lineage>
        <taxon>Bacteria</taxon>
        <taxon>Bacillati</taxon>
        <taxon>Actinomycetota</taxon>
        <taxon>Actinomycetes</taxon>
        <taxon>Cryptosporangiales</taxon>
        <taxon>Cryptosporangiaceae</taxon>
        <taxon>Cryptosporangium</taxon>
    </lineage>
</organism>
<keyword evidence="2" id="KW-0472">Membrane</keyword>
<evidence type="ECO:0000259" key="3">
    <source>
        <dbReference type="Pfam" id="PF01882"/>
    </source>
</evidence>
<protein>
    <submittedName>
        <fullName evidence="4">DUF58 domain-containing protein</fullName>
    </submittedName>
</protein>
<dbReference type="InterPro" id="IPR002881">
    <property type="entry name" value="DUF58"/>
</dbReference>
<keyword evidence="2" id="KW-0812">Transmembrane</keyword>
<feature type="transmembrane region" description="Helical" evidence="2">
    <location>
        <begin position="36"/>
        <end position="54"/>
    </location>
</feature>
<dbReference type="Proteomes" id="UP001501676">
    <property type="component" value="Unassembled WGS sequence"/>
</dbReference>
<dbReference type="EMBL" id="BAAAYN010000026">
    <property type="protein sequence ID" value="GAA3389952.1"/>
    <property type="molecule type" value="Genomic_DNA"/>
</dbReference>
<comment type="caution">
    <text evidence="4">The sequence shown here is derived from an EMBL/GenBank/DDBJ whole genome shotgun (WGS) entry which is preliminary data.</text>
</comment>
<feature type="region of interest" description="Disordered" evidence="1">
    <location>
        <begin position="178"/>
        <end position="211"/>
    </location>
</feature>
<dbReference type="PANTHER" id="PTHR34351:SF1">
    <property type="entry name" value="SLR1927 PROTEIN"/>
    <property type="match status" value="1"/>
</dbReference>
<dbReference type="Pfam" id="PF01882">
    <property type="entry name" value="DUF58"/>
    <property type="match status" value="1"/>
</dbReference>
<feature type="compositionally biased region" description="Polar residues" evidence="1">
    <location>
        <begin position="182"/>
        <end position="191"/>
    </location>
</feature>
<feature type="transmembrane region" description="Helical" evidence="2">
    <location>
        <begin position="12"/>
        <end position="30"/>
    </location>
</feature>
<feature type="domain" description="DUF58" evidence="3">
    <location>
        <begin position="202"/>
        <end position="369"/>
    </location>
</feature>
<accession>A0ABP6T2F2</accession>
<proteinExistence type="predicted"/>
<gene>
    <name evidence="4" type="ORF">GCM10020369_42100</name>
</gene>
<evidence type="ECO:0000313" key="4">
    <source>
        <dbReference type="EMBL" id="GAA3389952.1"/>
    </source>
</evidence>
<reference evidence="5" key="1">
    <citation type="journal article" date="2019" name="Int. J. Syst. Evol. Microbiol.">
        <title>The Global Catalogue of Microorganisms (GCM) 10K type strain sequencing project: providing services to taxonomists for standard genome sequencing and annotation.</title>
        <authorList>
            <consortium name="The Broad Institute Genomics Platform"/>
            <consortium name="The Broad Institute Genome Sequencing Center for Infectious Disease"/>
            <person name="Wu L."/>
            <person name="Ma J."/>
        </authorList>
    </citation>
    <scope>NUCLEOTIDE SEQUENCE [LARGE SCALE GENOMIC DNA]</scope>
    <source>
        <strain evidence="5">JCM 9458</strain>
    </source>
</reference>
<name>A0ABP6T2F2_9ACTN</name>
<evidence type="ECO:0000256" key="1">
    <source>
        <dbReference type="SAM" id="MobiDB-lite"/>
    </source>
</evidence>
<dbReference type="PANTHER" id="PTHR34351">
    <property type="entry name" value="SLR1927 PROTEIN-RELATED"/>
    <property type="match status" value="1"/>
</dbReference>
<keyword evidence="2" id="KW-1133">Transmembrane helix</keyword>
<sequence length="481" mass="50289">MIRAALRGLTTRGRSFLAAAAAATLSAFVLGERELLQVAGLLAALPVLAVIAVARTRYRLSCTRAVHPARIQAGMPAAVTLRLENLSRVPTGVLLLEEQLPAALGEPPRFVLDRLASRQSGSVEYPIRVDVRGRYEIGPLTVRLSDPFGLCELTRSFTRTERIIVTPQVAPLAAITLDGDRSGTSSSQPRSTMARGEDSVSTREYRHGDDRRRVHWRSTARTGELMVRREEQPRESTGTVLLDTRFGAHRGSGPASSLEWAVSTAASITCHLLRAGFDLHLVTDAGTDQAITTPTGESVALGLLAEIEASRIQSLGMALDRFHHERDQLLVAIVGLLSPEECSRLAAARTGGTSIAVLIDSTAWASLPAGAKAEADRKYQENIGRLSAAGWRVLPARPGARISSLWTLAGGHGAGPGAAIGPSSGGAGSGYGTTNGHGTTNGYGASHGIGVPDGHGLTNGYGTTNGFGATNGNGGRPGAAG</sequence>
<feature type="compositionally biased region" description="Basic and acidic residues" evidence="1">
    <location>
        <begin position="195"/>
        <end position="211"/>
    </location>
</feature>
<keyword evidence="5" id="KW-1185">Reference proteome</keyword>
<evidence type="ECO:0000313" key="5">
    <source>
        <dbReference type="Proteomes" id="UP001501676"/>
    </source>
</evidence>